<gene>
    <name evidence="7" type="ORF">SAMN05660690_2997</name>
</gene>
<dbReference type="InterPro" id="IPR028971">
    <property type="entry name" value="NAD-GDH_cat"/>
</dbReference>
<dbReference type="Pfam" id="PF21074">
    <property type="entry name" value="GDH_C"/>
    <property type="match status" value="1"/>
</dbReference>
<feature type="domain" description="NAD-specific glutamate dehydrogenase C-terminal" evidence="3">
    <location>
        <begin position="1302"/>
        <end position="1644"/>
    </location>
</feature>
<dbReference type="InterPro" id="IPR007780">
    <property type="entry name" value="NAD_Glu_DH_bac"/>
</dbReference>
<dbReference type="Pfam" id="PF21075">
    <property type="entry name" value="GDH_ACT1"/>
    <property type="match status" value="1"/>
</dbReference>
<protein>
    <submittedName>
        <fullName evidence="7">Glutamate dehydrogenase</fullName>
    </submittedName>
</protein>
<dbReference type="PANTHER" id="PTHR43403:SF1">
    <property type="entry name" value="NAD-SPECIFIC GLUTAMATE DEHYDROGENASE"/>
    <property type="match status" value="1"/>
</dbReference>
<reference evidence="8" key="1">
    <citation type="submission" date="2016-10" db="EMBL/GenBank/DDBJ databases">
        <authorList>
            <person name="Varghese N."/>
            <person name="Submissions S."/>
        </authorList>
    </citation>
    <scope>NUCLEOTIDE SEQUENCE [LARGE SCALE GENOMIC DNA]</scope>
    <source>
        <strain evidence="8">DSM 45421</strain>
    </source>
</reference>
<dbReference type="EMBL" id="FMZF01000004">
    <property type="protein sequence ID" value="SDC93342.1"/>
    <property type="molecule type" value="Genomic_DNA"/>
</dbReference>
<evidence type="ECO:0000313" key="8">
    <source>
        <dbReference type="Proteomes" id="UP000199416"/>
    </source>
</evidence>
<dbReference type="InterPro" id="IPR049064">
    <property type="entry name" value="NAD_Glu_DH_ACT3"/>
</dbReference>
<accession>A0A1G6QLQ5</accession>
<keyword evidence="8" id="KW-1185">Reference proteome</keyword>
<evidence type="ECO:0000259" key="3">
    <source>
        <dbReference type="Pfam" id="PF21074"/>
    </source>
</evidence>
<dbReference type="Pfam" id="PF21079">
    <property type="entry name" value="GDH_HM2"/>
    <property type="match status" value="1"/>
</dbReference>
<dbReference type="Pfam" id="PF21076">
    <property type="entry name" value="GDH_ACT2"/>
    <property type="match status" value="1"/>
</dbReference>
<dbReference type="InterPro" id="IPR049058">
    <property type="entry name" value="NAD_Glu_DH_HM2"/>
</dbReference>
<dbReference type="Pfam" id="PF05088">
    <property type="entry name" value="Bac_GDH_CD"/>
    <property type="match status" value="1"/>
</dbReference>
<dbReference type="InterPro" id="IPR048381">
    <property type="entry name" value="GDH_C"/>
</dbReference>
<evidence type="ECO:0000259" key="4">
    <source>
        <dbReference type="Pfam" id="PF21075"/>
    </source>
</evidence>
<dbReference type="PIRSF" id="PIRSF036761">
    <property type="entry name" value="GDH_Mll4104"/>
    <property type="match status" value="1"/>
</dbReference>
<dbReference type="InterPro" id="IPR046346">
    <property type="entry name" value="Aminoacid_DH-like_N_sf"/>
</dbReference>
<evidence type="ECO:0000313" key="7">
    <source>
        <dbReference type="EMBL" id="SDC93342.1"/>
    </source>
</evidence>
<dbReference type="GO" id="GO:0004069">
    <property type="term" value="F:L-aspartate:2-oxoglutarate aminotransferase activity"/>
    <property type="evidence" value="ECO:0007669"/>
    <property type="project" value="InterPro"/>
</dbReference>
<evidence type="ECO:0000256" key="1">
    <source>
        <dbReference type="SAM" id="MobiDB-lite"/>
    </source>
</evidence>
<evidence type="ECO:0000259" key="5">
    <source>
        <dbReference type="Pfam" id="PF21076"/>
    </source>
</evidence>
<dbReference type="PANTHER" id="PTHR43403">
    <property type="entry name" value="NAD-SPECIFIC GLUTAMATE DEHYDROGENASE"/>
    <property type="match status" value="1"/>
</dbReference>
<feature type="domain" description="NAD-glutamate dehydrogenase catalytic" evidence="2">
    <location>
        <begin position="756"/>
        <end position="1257"/>
    </location>
</feature>
<evidence type="ECO:0000259" key="2">
    <source>
        <dbReference type="Pfam" id="PF05088"/>
    </source>
</evidence>
<dbReference type="Pfam" id="PF21077">
    <property type="entry name" value="GDH_ACT3"/>
    <property type="match status" value="1"/>
</dbReference>
<dbReference type="SUPFAM" id="SSF51735">
    <property type="entry name" value="NAD(P)-binding Rossmann-fold domains"/>
    <property type="match status" value="1"/>
</dbReference>
<feature type="domain" description="NAD-glutamate dehydrogenase ACT3" evidence="6">
    <location>
        <begin position="582"/>
        <end position="645"/>
    </location>
</feature>
<proteinExistence type="predicted"/>
<dbReference type="Proteomes" id="UP000199416">
    <property type="component" value="Unassembled WGS sequence"/>
</dbReference>
<dbReference type="Pfam" id="PF21073">
    <property type="entry name" value="GDH_HM1"/>
    <property type="match status" value="1"/>
</dbReference>
<dbReference type="GO" id="GO:0006538">
    <property type="term" value="P:L-glutamate catabolic process"/>
    <property type="evidence" value="ECO:0007669"/>
    <property type="project" value="InterPro"/>
</dbReference>
<dbReference type="STRING" id="1190417.SAMN05660690_2997"/>
<feature type="domain" description="NAD-glutamate dehydrogenase N-terminal ACT1" evidence="4">
    <location>
        <begin position="48"/>
        <end position="187"/>
    </location>
</feature>
<organism evidence="7 8">
    <name type="scientific">Geodermatophilus telluris</name>
    <dbReference type="NCBI Taxonomy" id="1190417"/>
    <lineage>
        <taxon>Bacteria</taxon>
        <taxon>Bacillati</taxon>
        <taxon>Actinomycetota</taxon>
        <taxon>Actinomycetes</taxon>
        <taxon>Geodermatophilales</taxon>
        <taxon>Geodermatophilaceae</taxon>
        <taxon>Geodermatophilus</taxon>
    </lineage>
</organism>
<dbReference type="InterPro" id="IPR049056">
    <property type="entry name" value="NAD_Glu_DH_HM3"/>
</dbReference>
<dbReference type="GO" id="GO:0004352">
    <property type="term" value="F:glutamate dehydrogenase (NAD+) activity"/>
    <property type="evidence" value="ECO:0007669"/>
    <property type="project" value="InterPro"/>
</dbReference>
<feature type="region of interest" description="Disordered" evidence="1">
    <location>
        <begin position="1"/>
        <end position="23"/>
    </location>
</feature>
<dbReference type="SUPFAM" id="SSF53223">
    <property type="entry name" value="Aminoacid dehydrogenase-like, N-terminal domain"/>
    <property type="match status" value="1"/>
</dbReference>
<dbReference type="InterPro" id="IPR024727">
    <property type="entry name" value="NAD_Glu_DH_N_ACT1"/>
</dbReference>
<dbReference type="InterPro" id="IPR049062">
    <property type="entry name" value="NAD_Glu_DH_ACT2"/>
</dbReference>
<dbReference type="InterPro" id="IPR036291">
    <property type="entry name" value="NAD(P)-bd_dom_sf"/>
</dbReference>
<dbReference type="InterPro" id="IPR049059">
    <property type="entry name" value="NAD_Glu_DH_HM1"/>
</dbReference>
<feature type="domain" description="NAD-glutamate dehydrogenase ACT2" evidence="5">
    <location>
        <begin position="412"/>
        <end position="502"/>
    </location>
</feature>
<evidence type="ECO:0000259" key="6">
    <source>
        <dbReference type="Pfam" id="PF21077"/>
    </source>
</evidence>
<sequence length="1650" mass="179025">MPPSPVRTVPAEPAGQSEPAGTTAVADPWWQALPVMLRSSTAAARVRAQYFAASASSDLADRSPGDLVAAVTSHVATAARRPTGEAVVRAVDGGVSGAGDHATTVEVVAEDMPFLVESLTSALTRLGQGIQTVVHPRFAVRRDQAGTLLDLHPVDDATSGDAVEAWIRIEVDRTSGPAARDGLVAELTSVLADVRAAVRDWHSMRGKALRVADDLAEAGGVGVPEDALCSTARFLRWLADDRFTFLGYSEYDVPPVSGDLCLVPCPETALGVVKGERESQNGEVTRLPEQARERVLRVTKTNRRATVHRSSYYDAVSVTRFDPEGRVAGVHRFLGLFTSSAYTESVRRIPVVAEKVAEVLRRAGFAPGSHSARDLVSILEFFPRDELLQAETEEILPTALAVLRLQERRRTRLFVRSDAAGGFLSCLVFLPKDRYTTTVGSKVEELLRQALDGATAETALHVSESALARLHVVVRPRPGETLEEVDFEELEAVVARAVRSWEDDVLDAARQRLGAAEGTALARRWMRGVSSAYRADVPPVRAVEDLLRADAVLAAIDSRLPADRTDRPGSPVEPAPVLALREAGDGQPLTWRLTLYRSSPATLSEVLPVLTDLGVEVTDERPHLLARADGRSVWVYDVGLRPPRDLVLNDEAEGIRARFCDAFAATWSGRAESDALSRLVLAAGLTWRQVAVVRALVRYLRQTGLPYSLDYLSSTLLSDGTATRLIVRLFEERFDPRRNQAPGERERATRAALAAVRSAIEAVPSRDADRILRALLSTVEAVLRTNAFQSGTDGAPPQHLSFKLDPARVAGMPEPTPTYEIWVYSPRMEGVHLRFGDVARGGLRWSDRPEDFRTEVLGLVKAQIVKNAVIVPTGAKGGFVAKRLPDPAVDREAWWAEGVTCYRTFISGLLDVTDDLRIDGNRRVVVPPADVVRYDGDDPYLVVAADKGTATFSDIANGIARERGFWLGDAFASGGSNGYDHKAMGITARGAWESVRRHFRELGVDPHTEDITVIGVGDMSGDVFGNGMLLSRHIRLVAAFDHRHVFLDPDPDPEVSFGERARLFALPRSSWADYDPTLLSPGGGVHPRSAKSVPLTPPVAARLGLPESTRSLGTDELIRAILRAPVDLLWNGGIGTYVKASTETHSQVGDKANDSVRLDGADLRIRVVGEGGNLGLTQRGRVEAARRGVKLNTDAIDNSAGVDCSDHEVNIKILLDGLVADGLLDTDERNRTLQQMTDDVARLVLRNNYEQNRVLSVEGVGAADLLPAHSRFLEALEAAGEIDRGLEALPSMAELDRRARDGAGLTMPELSVLLSYAKISLGAAVLASGLPDEDWARTTLRAYFPPGLGERFSDWVTEHPLRREITTTVLVNEVVGAGGITFASRAAEETGSDLAEVVRAYAVVARVFELGERSRAVEDLDGLVPASIQTLMRQQHQRLLDRAVRWLLHARPEGIDVPREVDRFAPAIGALAVRVPDVLLGRDSDYVRDLANRFTGAGVDEAEALSTAGLLFFYPLLDVVEVAAETGRPAGEVAPVWFVLSERYGFDLLAAISGLGREDRWAALARAALRDDLYAVLREFTTAVVNHDRTTPGSDAGRDPASAVAAWEEVHAPAVRRARHTLTALEASGRTDVVALSVALRTLRTVLRRD</sequence>
<name>A0A1G6QLQ5_9ACTN</name>
<dbReference type="Pfam" id="PF21078">
    <property type="entry name" value="GDH_HM3"/>
    <property type="match status" value="1"/>
</dbReference>
<dbReference type="Gene3D" id="3.40.50.720">
    <property type="entry name" value="NAD(P)-binding Rossmann-like Domain"/>
    <property type="match status" value="1"/>
</dbReference>